<organism evidence="3 4">
    <name type="scientific">Microvirga terrae</name>
    <dbReference type="NCBI Taxonomy" id="2740529"/>
    <lineage>
        <taxon>Bacteria</taxon>
        <taxon>Pseudomonadati</taxon>
        <taxon>Pseudomonadota</taxon>
        <taxon>Alphaproteobacteria</taxon>
        <taxon>Hyphomicrobiales</taxon>
        <taxon>Methylobacteriaceae</taxon>
        <taxon>Microvirga</taxon>
    </lineage>
</organism>
<evidence type="ECO:0000313" key="4">
    <source>
        <dbReference type="Proteomes" id="UP001017257"/>
    </source>
</evidence>
<evidence type="ECO:0000313" key="3">
    <source>
        <dbReference type="EMBL" id="UVF21514.1"/>
    </source>
</evidence>
<name>A0ABY5RZ25_9HYPH</name>
<dbReference type="Proteomes" id="UP001017257">
    <property type="component" value="Chromosome"/>
</dbReference>
<dbReference type="InterPro" id="IPR001789">
    <property type="entry name" value="Sig_transdc_resp-reg_receiver"/>
</dbReference>
<keyword evidence="4" id="KW-1185">Reference proteome</keyword>
<sequence>MSTSEAEHVLVVDDNHIFRETLAQRLRDAGHRVTAAETAEKAFFALRDWSRPVGWLYTRACLPGLIDGWILADEYHDHQRKRAVIIAASEARESQQGDIVLDHPSVTTVLDMLRHMIGAARANTAAAPAETGYRRRAA</sequence>
<dbReference type="InterPro" id="IPR011006">
    <property type="entry name" value="CheY-like_superfamily"/>
</dbReference>
<dbReference type="PROSITE" id="PS50110">
    <property type="entry name" value="RESPONSE_REGULATORY"/>
    <property type="match status" value="1"/>
</dbReference>
<accession>A0ABY5RZ25</accession>
<comment type="caution">
    <text evidence="1">Lacks conserved residue(s) required for the propagation of feature annotation.</text>
</comment>
<evidence type="ECO:0000256" key="1">
    <source>
        <dbReference type="PROSITE-ProRule" id="PRU00169"/>
    </source>
</evidence>
<feature type="domain" description="Response regulatory" evidence="2">
    <location>
        <begin position="8"/>
        <end position="121"/>
    </location>
</feature>
<proteinExistence type="predicted"/>
<gene>
    <name evidence="3" type="ORF">HPT29_010520</name>
</gene>
<dbReference type="RefSeq" id="WP_173948644.1">
    <property type="nucleotide sequence ID" value="NZ_CP102845.1"/>
</dbReference>
<protein>
    <recommendedName>
        <fullName evidence="2">Response regulatory domain-containing protein</fullName>
    </recommendedName>
</protein>
<dbReference type="SUPFAM" id="SSF52172">
    <property type="entry name" value="CheY-like"/>
    <property type="match status" value="1"/>
</dbReference>
<reference evidence="3" key="1">
    <citation type="submission" date="2022-08" db="EMBL/GenBank/DDBJ databases">
        <title>Microvirga terrae sp. nov., isolated from soil.</title>
        <authorList>
            <person name="Kim K.H."/>
            <person name="Seo Y.L."/>
            <person name="Kim J.M."/>
            <person name="Lee J.K."/>
            <person name="Han D.M."/>
            <person name="Jeon C.O."/>
        </authorList>
    </citation>
    <scope>NUCLEOTIDE SEQUENCE</scope>
    <source>
        <strain evidence="3">R24</strain>
    </source>
</reference>
<evidence type="ECO:0000259" key="2">
    <source>
        <dbReference type="PROSITE" id="PS50110"/>
    </source>
</evidence>
<dbReference type="EMBL" id="CP102845">
    <property type="protein sequence ID" value="UVF21514.1"/>
    <property type="molecule type" value="Genomic_DNA"/>
</dbReference>
<dbReference type="Gene3D" id="3.40.50.2300">
    <property type="match status" value="1"/>
</dbReference>